<evidence type="ECO:0000256" key="11">
    <source>
        <dbReference type="ARBA" id="ARBA00023242"/>
    </source>
</evidence>
<dbReference type="GO" id="GO:0006355">
    <property type="term" value="P:regulation of DNA-templated transcription"/>
    <property type="evidence" value="ECO:0007669"/>
    <property type="project" value="InterPro"/>
</dbReference>
<evidence type="ECO:0000256" key="2">
    <source>
        <dbReference type="ARBA" id="ARBA00010107"/>
    </source>
</evidence>
<dbReference type="FunFam" id="3.40.630.30:FF:000067">
    <property type="entry name" value="Histone acetyltransferase"/>
    <property type="match status" value="1"/>
</dbReference>
<dbReference type="Proteomes" id="UP000241818">
    <property type="component" value="Unassembled WGS sequence"/>
</dbReference>
<evidence type="ECO:0000256" key="1">
    <source>
        <dbReference type="ARBA" id="ARBA00004123"/>
    </source>
</evidence>
<dbReference type="InterPro" id="IPR050603">
    <property type="entry name" value="MYST_HAT"/>
</dbReference>
<feature type="region of interest" description="Disordered" evidence="15">
    <location>
        <begin position="1"/>
        <end position="34"/>
    </location>
</feature>
<accession>A0A2T3ASF1</accession>
<dbReference type="Gene3D" id="3.30.60.60">
    <property type="entry name" value="N-acetyl transferase-like"/>
    <property type="match status" value="1"/>
</dbReference>
<dbReference type="STRING" id="857342.A0A2T3ASF1"/>
<keyword evidence="9" id="KW-0805">Transcription regulation</keyword>
<dbReference type="OrthoDB" id="787137at2759"/>
<reference evidence="17 18" key="1">
    <citation type="journal article" date="2018" name="New Phytol.">
        <title>Comparative genomics and transcriptomics depict ericoid mycorrhizal fungi as versatile saprotrophs and plant mutualists.</title>
        <authorList>
            <person name="Martino E."/>
            <person name="Morin E."/>
            <person name="Grelet G.A."/>
            <person name="Kuo A."/>
            <person name="Kohler A."/>
            <person name="Daghino S."/>
            <person name="Barry K.W."/>
            <person name="Cichocki N."/>
            <person name="Clum A."/>
            <person name="Dockter R.B."/>
            <person name="Hainaut M."/>
            <person name="Kuo R.C."/>
            <person name="LaButti K."/>
            <person name="Lindahl B.D."/>
            <person name="Lindquist E.A."/>
            <person name="Lipzen A."/>
            <person name="Khouja H.R."/>
            <person name="Magnuson J."/>
            <person name="Murat C."/>
            <person name="Ohm R.A."/>
            <person name="Singer S.W."/>
            <person name="Spatafora J.W."/>
            <person name="Wang M."/>
            <person name="Veneault-Fourrey C."/>
            <person name="Henrissat B."/>
            <person name="Grigoriev I.V."/>
            <person name="Martin F.M."/>
            <person name="Perotto S."/>
        </authorList>
    </citation>
    <scope>NUCLEOTIDE SEQUENCE [LARGE SCALE GENOMIC DNA]</scope>
    <source>
        <strain evidence="17 18">ATCC 22711</strain>
    </source>
</reference>
<keyword evidence="8" id="KW-0007">Acetylation</keyword>
<feature type="compositionally biased region" description="Basic residues" evidence="15">
    <location>
        <begin position="1"/>
        <end position="10"/>
    </location>
</feature>
<dbReference type="FunCoup" id="A0A2T3ASF1">
    <property type="interactions" value="269"/>
</dbReference>
<keyword evidence="18" id="KW-1185">Reference proteome</keyword>
<protein>
    <recommendedName>
        <fullName evidence="3">histone acetyltransferase</fullName>
        <ecNumber evidence="3">2.3.1.48</ecNumber>
    </recommendedName>
</protein>
<comment type="function">
    <text evidence="13">Catalytic component of the NuA4 histone acetyltransferase (HAT) complex which is involved in epigenetic transcriptional activation of selected genes principally by acetylation of nucleosomal histones H4, H3, H2B, H2A and H2A variant H2A.Z. Acetylates histone H4 to form H4K5ac, H4K8ac, H4K12ac and H4K16ac, histone H3 to form H3K14ac, and histone H2A to form H2AK4ac and H2AK7ac. The NuA4 complex is involved in the DNA damage response and is required for chromosome segregation. The NuA4 complex plays a direct role in repair of DNA double-strand breaks (DSBs) through homologous recombination. Recruitment to promoters depends on H3K4me. Also acetylates non-histone proteins. In addition to protein acetyltransferase, can use different acyl-CoA substrates, such as 2-hydroxyisobutanoyl-CoA (2-hydroxyisobutyryl-CoA) or (2E)-butenoyl-CoA (crotonyl-CoA), and is able to mediate protein 2-hydroxyisobutyrylation and crotonylation, respectively.</text>
</comment>
<feature type="compositionally biased region" description="Basic and acidic residues" evidence="15">
    <location>
        <begin position="18"/>
        <end position="34"/>
    </location>
</feature>
<keyword evidence="4" id="KW-0808">Transferase</keyword>
<dbReference type="GO" id="GO:0005634">
    <property type="term" value="C:nucleus"/>
    <property type="evidence" value="ECO:0007669"/>
    <property type="project" value="UniProtKB-SubCell"/>
</dbReference>
<dbReference type="PROSITE" id="PS51726">
    <property type="entry name" value="MYST_HAT"/>
    <property type="match status" value="1"/>
</dbReference>
<dbReference type="SUPFAM" id="SSF55729">
    <property type="entry name" value="Acyl-CoA N-acyltransferases (Nat)"/>
    <property type="match status" value="1"/>
</dbReference>
<evidence type="ECO:0000256" key="9">
    <source>
        <dbReference type="ARBA" id="ARBA00023015"/>
    </source>
</evidence>
<proteinExistence type="inferred from homology"/>
<dbReference type="InterPro" id="IPR016181">
    <property type="entry name" value="Acyl_CoA_acyltransferase"/>
</dbReference>
<dbReference type="GO" id="GO:0046972">
    <property type="term" value="F:histone H4K16 acetyltransferase activity"/>
    <property type="evidence" value="ECO:0007669"/>
    <property type="project" value="TreeGrafter"/>
</dbReference>
<sequence>MPTSLLKRRASLTTPSRSADDHSNDASKTHTERIDREKALERNIDNVVFGDVMFKSWYPSWYPKEIIGEKALNGDGKGIVVQTLYVCNRCFAYAKVVEDWVRHCRVCEQGVPGRKVYVHGAGEDGDGVWSVWEVDGEVETLFCQKLSLFAKLFLDNKSVFFDVAGFNYFLLVHTSPTTHHQQIVGFFSKEKLSWDNNNLACILVFPPWQRKGLGSILMGVSYEISRREEILGGPEKPISDLGKKGYKRYWGAEIARWLLETKETDLKRGKGLVSVEQISRETWILGEDCLTVLRDMGIVEAAGRGKGTVERVKVDKAKVREWVEQQKLGLERVVDTNGFVEGYGYKKVADDEVGG</sequence>
<dbReference type="AlphaFoldDB" id="A0A2T3ASF1"/>
<comment type="subcellular location">
    <subcellularLocation>
        <location evidence="1">Nucleus</location>
    </subcellularLocation>
</comment>
<dbReference type="InParanoid" id="A0A2T3ASF1"/>
<evidence type="ECO:0000313" key="17">
    <source>
        <dbReference type="EMBL" id="PSS09278.1"/>
    </source>
</evidence>
<evidence type="ECO:0000256" key="4">
    <source>
        <dbReference type="ARBA" id="ARBA00022679"/>
    </source>
</evidence>
<keyword evidence="5" id="KW-0479">Metal-binding</keyword>
<evidence type="ECO:0000256" key="14">
    <source>
        <dbReference type="PIRSR" id="PIRSR602717-51"/>
    </source>
</evidence>
<gene>
    <name evidence="17" type="ORF">M430DRAFT_22639</name>
</gene>
<organism evidence="17 18">
    <name type="scientific">Amorphotheca resinae ATCC 22711</name>
    <dbReference type="NCBI Taxonomy" id="857342"/>
    <lineage>
        <taxon>Eukaryota</taxon>
        <taxon>Fungi</taxon>
        <taxon>Dikarya</taxon>
        <taxon>Ascomycota</taxon>
        <taxon>Pezizomycotina</taxon>
        <taxon>Leotiomycetes</taxon>
        <taxon>Helotiales</taxon>
        <taxon>Amorphothecaceae</taxon>
        <taxon>Amorphotheca</taxon>
    </lineage>
</organism>
<evidence type="ECO:0000256" key="5">
    <source>
        <dbReference type="ARBA" id="ARBA00022723"/>
    </source>
</evidence>
<dbReference type="Gene3D" id="1.10.10.10">
    <property type="entry name" value="Winged helix-like DNA-binding domain superfamily/Winged helix DNA-binding domain"/>
    <property type="match status" value="1"/>
</dbReference>
<dbReference type="Gene3D" id="3.40.630.30">
    <property type="match status" value="1"/>
</dbReference>
<dbReference type="InterPro" id="IPR002717">
    <property type="entry name" value="HAT_MYST-type"/>
</dbReference>
<evidence type="ECO:0000256" key="13">
    <source>
        <dbReference type="ARBA" id="ARBA00045805"/>
    </source>
</evidence>
<evidence type="ECO:0000256" key="7">
    <source>
        <dbReference type="ARBA" id="ARBA00022833"/>
    </source>
</evidence>
<evidence type="ECO:0000256" key="3">
    <source>
        <dbReference type="ARBA" id="ARBA00013184"/>
    </source>
</evidence>
<comment type="similarity">
    <text evidence="2">Belongs to the MYST (SAS/MOZ) family.</text>
</comment>
<dbReference type="GeneID" id="36572817"/>
<dbReference type="Pfam" id="PF17772">
    <property type="entry name" value="zf-MYST"/>
    <property type="match status" value="1"/>
</dbReference>
<keyword evidence="7" id="KW-0862">Zinc</keyword>
<dbReference type="EMBL" id="KZ679017">
    <property type="protein sequence ID" value="PSS09278.1"/>
    <property type="molecule type" value="Genomic_DNA"/>
</dbReference>
<keyword evidence="12" id="KW-0012">Acyltransferase</keyword>
<evidence type="ECO:0000259" key="16">
    <source>
        <dbReference type="PROSITE" id="PS51726"/>
    </source>
</evidence>
<dbReference type="GO" id="GO:0035267">
    <property type="term" value="C:NuA4 histone acetyltransferase complex"/>
    <property type="evidence" value="ECO:0007669"/>
    <property type="project" value="TreeGrafter"/>
</dbReference>
<feature type="active site" description="Proton donor/acceptor" evidence="14">
    <location>
        <position position="235"/>
    </location>
</feature>
<dbReference type="PANTHER" id="PTHR10615:SF219">
    <property type="entry name" value="HISTONE ACETYLTRANSFERASE KAT5"/>
    <property type="match status" value="1"/>
</dbReference>
<evidence type="ECO:0000256" key="8">
    <source>
        <dbReference type="ARBA" id="ARBA00022990"/>
    </source>
</evidence>
<dbReference type="PANTHER" id="PTHR10615">
    <property type="entry name" value="HISTONE ACETYLTRANSFERASE"/>
    <property type="match status" value="1"/>
</dbReference>
<dbReference type="GO" id="GO:0008270">
    <property type="term" value="F:zinc ion binding"/>
    <property type="evidence" value="ECO:0007669"/>
    <property type="project" value="UniProtKB-KW"/>
</dbReference>
<feature type="domain" description="MYST-type HAT" evidence="16">
    <location>
        <begin position="39"/>
        <end position="324"/>
    </location>
</feature>
<dbReference type="Pfam" id="PF01853">
    <property type="entry name" value="MOZ_SAS"/>
    <property type="match status" value="1"/>
</dbReference>
<dbReference type="InterPro" id="IPR036388">
    <property type="entry name" value="WH-like_DNA-bd_sf"/>
</dbReference>
<evidence type="ECO:0000256" key="10">
    <source>
        <dbReference type="ARBA" id="ARBA00023163"/>
    </source>
</evidence>
<dbReference type="InterPro" id="IPR040706">
    <property type="entry name" value="Zf-MYST"/>
</dbReference>
<dbReference type="RefSeq" id="XP_024717576.1">
    <property type="nucleotide sequence ID" value="XM_024864736.1"/>
</dbReference>
<dbReference type="EC" id="2.3.1.48" evidence="3"/>
<keyword evidence="10" id="KW-0804">Transcription</keyword>
<evidence type="ECO:0000313" key="18">
    <source>
        <dbReference type="Proteomes" id="UP000241818"/>
    </source>
</evidence>
<keyword evidence="11" id="KW-0539">Nucleus</keyword>
<keyword evidence="6" id="KW-0863">Zinc-finger</keyword>
<name>A0A2T3ASF1_AMORE</name>
<evidence type="ECO:0000256" key="12">
    <source>
        <dbReference type="ARBA" id="ARBA00023315"/>
    </source>
</evidence>
<evidence type="ECO:0000256" key="6">
    <source>
        <dbReference type="ARBA" id="ARBA00022771"/>
    </source>
</evidence>
<evidence type="ECO:0000256" key="15">
    <source>
        <dbReference type="SAM" id="MobiDB-lite"/>
    </source>
</evidence>